<dbReference type="RefSeq" id="WP_236862573.1">
    <property type="nucleotide sequence ID" value="NZ_BAABAZ010000006.1"/>
</dbReference>
<organism evidence="4 5">
    <name type="scientific">Brevibacterium daeguense</name>
    <dbReference type="NCBI Taxonomy" id="909936"/>
    <lineage>
        <taxon>Bacteria</taxon>
        <taxon>Bacillati</taxon>
        <taxon>Actinomycetota</taxon>
        <taxon>Actinomycetes</taxon>
        <taxon>Micrococcales</taxon>
        <taxon>Brevibacteriaceae</taxon>
        <taxon>Brevibacterium</taxon>
    </lineage>
</organism>
<name>A0ABP8EKX8_9MICO</name>
<evidence type="ECO:0000313" key="5">
    <source>
        <dbReference type="Proteomes" id="UP001501586"/>
    </source>
</evidence>
<keyword evidence="2" id="KW-0472">Membrane</keyword>
<feature type="compositionally biased region" description="Low complexity" evidence="1">
    <location>
        <begin position="1"/>
        <end position="33"/>
    </location>
</feature>
<evidence type="ECO:0000313" key="4">
    <source>
        <dbReference type="EMBL" id="GAA4284596.1"/>
    </source>
</evidence>
<feature type="region of interest" description="Disordered" evidence="1">
    <location>
        <begin position="1"/>
        <end position="42"/>
    </location>
</feature>
<keyword evidence="2" id="KW-1133">Transmembrane helix</keyword>
<dbReference type="InterPro" id="IPR025241">
    <property type="entry name" value="DUF4190"/>
</dbReference>
<accession>A0ABP8EKX8</accession>
<feature type="transmembrane region" description="Helical" evidence="2">
    <location>
        <begin position="48"/>
        <end position="72"/>
    </location>
</feature>
<evidence type="ECO:0000259" key="3">
    <source>
        <dbReference type="Pfam" id="PF13828"/>
    </source>
</evidence>
<reference evidence="5" key="1">
    <citation type="journal article" date="2019" name="Int. J. Syst. Evol. Microbiol.">
        <title>The Global Catalogue of Microorganisms (GCM) 10K type strain sequencing project: providing services to taxonomists for standard genome sequencing and annotation.</title>
        <authorList>
            <consortium name="The Broad Institute Genomics Platform"/>
            <consortium name="The Broad Institute Genome Sequencing Center for Infectious Disease"/>
            <person name="Wu L."/>
            <person name="Ma J."/>
        </authorList>
    </citation>
    <scope>NUCLEOTIDE SEQUENCE [LARGE SCALE GENOMIC DNA]</scope>
    <source>
        <strain evidence="5">JCM 17458</strain>
    </source>
</reference>
<feature type="transmembrane region" description="Helical" evidence="2">
    <location>
        <begin position="93"/>
        <end position="120"/>
    </location>
</feature>
<feature type="domain" description="DUF4190" evidence="3">
    <location>
        <begin position="46"/>
        <end position="107"/>
    </location>
</feature>
<keyword evidence="2" id="KW-0812">Transmembrane</keyword>
<comment type="caution">
    <text evidence="4">The sequence shown here is derived from an EMBL/GenBank/DDBJ whole genome shotgun (WGS) entry which is preliminary data.</text>
</comment>
<sequence length="129" mass="13337">MSDQYGSQPPQYGQQQYGQPQYGQPQYGQPYSSGPGGGQQDPGQTLGIVSLVASIASFFILPLIGSIVGIICGRMARTKSREAGFGDNALGKWGFIIGIISLILAVLGIIIGIIVVIIGVSSAGMSAGY</sequence>
<keyword evidence="5" id="KW-1185">Reference proteome</keyword>
<protein>
    <recommendedName>
        <fullName evidence="3">DUF4190 domain-containing protein</fullName>
    </recommendedName>
</protein>
<dbReference type="EMBL" id="BAABAZ010000006">
    <property type="protein sequence ID" value="GAA4284596.1"/>
    <property type="molecule type" value="Genomic_DNA"/>
</dbReference>
<evidence type="ECO:0000256" key="2">
    <source>
        <dbReference type="SAM" id="Phobius"/>
    </source>
</evidence>
<gene>
    <name evidence="4" type="ORF">GCM10022261_21270</name>
</gene>
<proteinExistence type="predicted"/>
<evidence type="ECO:0000256" key="1">
    <source>
        <dbReference type="SAM" id="MobiDB-lite"/>
    </source>
</evidence>
<dbReference type="Proteomes" id="UP001501586">
    <property type="component" value="Unassembled WGS sequence"/>
</dbReference>
<dbReference type="Pfam" id="PF13828">
    <property type="entry name" value="DUF4190"/>
    <property type="match status" value="1"/>
</dbReference>